<reference evidence="1" key="1">
    <citation type="submission" date="2023-06" db="EMBL/GenBank/DDBJ databases">
        <title>Genome-scale phylogeny and comparative genomics of the fungal order Sordariales.</title>
        <authorList>
            <consortium name="Lawrence Berkeley National Laboratory"/>
            <person name="Hensen N."/>
            <person name="Bonometti L."/>
            <person name="Westerberg I."/>
            <person name="Brannstrom I.O."/>
            <person name="Guillou S."/>
            <person name="Cros-Aarteil S."/>
            <person name="Calhoun S."/>
            <person name="Haridas S."/>
            <person name="Kuo A."/>
            <person name="Mondo S."/>
            <person name="Pangilinan J."/>
            <person name="Riley R."/>
            <person name="LaButti K."/>
            <person name="Andreopoulos B."/>
            <person name="Lipzen A."/>
            <person name="Chen C."/>
            <person name="Yanf M."/>
            <person name="Daum C."/>
            <person name="Ng V."/>
            <person name="Clum A."/>
            <person name="Steindorff A."/>
            <person name="Ohm R."/>
            <person name="Martin F."/>
            <person name="Silar P."/>
            <person name="Natvig D."/>
            <person name="Lalanne C."/>
            <person name="Gautier V."/>
            <person name="Ament-velasquez S.L."/>
            <person name="Kruys A."/>
            <person name="Hutchinson M.I."/>
            <person name="Powell A.J."/>
            <person name="Barry K."/>
            <person name="Miller A.N."/>
            <person name="Grigoriev I.V."/>
            <person name="Debuchy R."/>
            <person name="Gladieux P."/>
            <person name="Thoren M.H."/>
            <person name="Johannesson H."/>
        </authorList>
    </citation>
    <scope>NUCLEOTIDE SEQUENCE</scope>
    <source>
        <strain evidence="1">SMH3391-2</strain>
    </source>
</reference>
<sequence length="297" mass="32782">MEKLLKGKSAQWSDRDLTDTFCACLARLGLGFLGYMMRSPIGVRQRVLKEYYTLLIPPSSRDMADTSVLFMYRGCMNTVSAMRSPSHCKLYNEQDAHGNAAWRAAIALVASTSATQTEMIDIHDSNEDDDPTVDDKLAVGMDPLPYWTLRTLGWVFWDTEKLLALGIVDTVPTNEVQGTSLPGVRTDKGDTYVISDDIRKNEAPARLSSTISFFDELAETTRKLGGNRSLGLDECPWTVQPGLSPPPPRLVTANKFVSLLEEAKKYQLDVVFTKDTHALPKPSKDAVSLGDGVGRSD</sequence>
<dbReference type="Proteomes" id="UP001174934">
    <property type="component" value="Unassembled WGS sequence"/>
</dbReference>
<keyword evidence="2" id="KW-1185">Reference proteome</keyword>
<dbReference type="AlphaFoldDB" id="A0AA39XMF9"/>
<protein>
    <submittedName>
        <fullName evidence="1">Uncharacterized protein</fullName>
    </submittedName>
</protein>
<proteinExistence type="predicted"/>
<evidence type="ECO:0000313" key="1">
    <source>
        <dbReference type="EMBL" id="KAK0636340.1"/>
    </source>
</evidence>
<comment type="caution">
    <text evidence="1">The sequence shown here is derived from an EMBL/GenBank/DDBJ whole genome shotgun (WGS) entry which is preliminary data.</text>
</comment>
<accession>A0AA39XMF9</accession>
<dbReference type="EMBL" id="JAULSR010000001">
    <property type="protein sequence ID" value="KAK0636340.1"/>
    <property type="molecule type" value="Genomic_DNA"/>
</dbReference>
<evidence type="ECO:0000313" key="2">
    <source>
        <dbReference type="Proteomes" id="UP001174934"/>
    </source>
</evidence>
<organism evidence="1 2">
    <name type="scientific">Bombardia bombarda</name>
    <dbReference type="NCBI Taxonomy" id="252184"/>
    <lineage>
        <taxon>Eukaryota</taxon>
        <taxon>Fungi</taxon>
        <taxon>Dikarya</taxon>
        <taxon>Ascomycota</taxon>
        <taxon>Pezizomycotina</taxon>
        <taxon>Sordariomycetes</taxon>
        <taxon>Sordariomycetidae</taxon>
        <taxon>Sordariales</taxon>
        <taxon>Lasiosphaeriaceae</taxon>
        <taxon>Bombardia</taxon>
    </lineage>
</organism>
<gene>
    <name evidence="1" type="ORF">B0T17DRAFT_78425</name>
</gene>
<name>A0AA39XMF9_9PEZI</name>